<reference evidence="3" key="1">
    <citation type="submission" date="2025-08" db="UniProtKB">
        <authorList>
            <consortium name="RefSeq"/>
        </authorList>
    </citation>
    <scope>IDENTIFICATION</scope>
    <source>
        <tissue evidence="3">Adult</tissue>
    </source>
</reference>
<sequence>MYYTKILRIILTVILLQSKLGKVLAKVSQCFVKYIIHITTFFVVTNLQSNFELTYTEFNCTVHDPKEFVEKLSCSISKNTKRSSLFTELVFKKDLKHFNINFLVVLPRRPVNFVLLNLTHLNGCQLMANRVQAPFLQILLNSMKRVSNFMQGCPYKRDTLYYFRGLRLNLDAMPALSFETDMKLWVDFMYERSKLFQFYIDSRIQLRRNGSEAKQGA</sequence>
<dbReference type="RefSeq" id="XP_049306622.1">
    <property type="nucleotide sequence ID" value="XM_049450665.1"/>
</dbReference>
<accession>A0ABM3JBM4</accession>
<organism evidence="2 3">
    <name type="scientific">Bactrocera dorsalis</name>
    <name type="common">Oriental fruit fly</name>
    <name type="synonym">Dacus dorsalis</name>
    <dbReference type="NCBI Taxonomy" id="27457"/>
    <lineage>
        <taxon>Eukaryota</taxon>
        <taxon>Metazoa</taxon>
        <taxon>Ecdysozoa</taxon>
        <taxon>Arthropoda</taxon>
        <taxon>Hexapoda</taxon>
        <taxon>Insecta</taxon>
        <taxon>Pterygota</taxon>
        <taxon>Neoptera</taxon>
        <taxon>Endopterygota</taxon>
        <taxon>Diptera</taxon>
        <taxon>Brachycera</taxon>
        <taxon>Muscomorpha</taxon>
        <taxon>Tephritoidea</taxon>
        <taxon>Tephritidae</taxon>
        <taxon>Bactrocera</taxon>
        <taxon>Bactrocera</taxon>
    </lineage>
</organism>
<dbReference type="PANTHER" id="PTHR20898">
    <property type="entry name" value="DAEDALUS ON 3-RELATED-RELATED"/>
    <property type="match status" value="1"/>
</dbReference>
<dbReference type="SMART" id="SM00697">
    <property type="entry name" value="DM8"/>
    <property type="match status" value="1"/>
</dbReference>
<evidence type="ECO:0000313" key="2">
    <source>
        <dbReference type="Proteomes" id="UP001652620"/>
    </source>
</evidence>
<dbReference type="Proteomes" id="UP001652620">
    <property type="component" value="Chromosome 3"/>
</dbReference>
<protein>
    <submittedName>
        <fullName evidence="3">Uncharacterized protein LOC125777002</fullName>
    </submittedName>
</protein>
<feature type="signal peptide" evidence="1">
    <location>
        <begin position="1"/>
        <end position="25"/>
    </location>
</feature>
<evidence type="ECO:0000256" key="1">
    <source>
        <dbReference type="SAM" id="SignalP"/>
    </source>
</evidence>
<keyword evidence="2" id="KW-1185">Reference proteome</keyword>
<name>A0ABM3JBM4_BACDO</name>
<keyword evidence="1" id="KW-0732">Signal</keyword>
<dbReference type="GeneID" id="125777002"/>
<evidence type="ECO:0000313" key="3">
    <source>
        <dbReference type="RefSeq" id="XP_049306622.1"/>
    </source>
</evidence>
<proteinExistence type="predicted"/>
<dbReference type="PANTHER" id="PTHR20898:SF0">
    <property type="entry name" value="DAEDALUS ON 3-RELATED"/>
    <property type="match status" value="1"/>
</dbReference>
<gene>
    <name evidence="3" type="primary">LOC125777002</name>
</gene>
<dbReference type="InterPro" id="IPR010512">
    <property type="entry name" value="DUF1091"/>
</dbReference>
<dbReference type="Pfam" id="PF06477">
    <property type="entry name" value="DUF1091"/>
    <property type="match status" value="1"/>
</dbReference>
<feature type="chain" id="PRO_5046569002" evidence="1">
    <location>
        <begin position="26"/>
        <end position="217"/>
    </location>
</feature>